<gene>
    <name evidence="1" type="ORF">LPJ66_009965</name>
</gene>
<name>A0ACC1I2G1_9FUNG</name>
<accession>A0ACC1I2G1</accession>
<reference evidence="1" key="1">
    <citation type="submission" date="2022-07" db="EMBL/GenBank/DDBJ databases">
        <title>Phylogenomic reconstructions and comparative analyses of Kickxellomycotina fungi.</title>
        <authorList>
            <person name="Reynolds N.K."/>
            <person name="Stajich J.E."/>
            <person name="Barry K."/>
            <person name="Grigoriev I.V."/>
            <person name="Crous P."/>
            <person name="Smith M.E."/>
        </authorList>
    </citation>
    <scope>NUCLEOTIDE SEQUENCE</scope>
    <source>
        <strain evidence="1">Benny 63K</strain>
    </source>
</reference>
<keyword evidence="2" id="KW-1185">Reference proteome</keyword>
<proteinExistence type="predicted"/>
<organism evidence="1 2">
    <name type="scientific">Kickxella alabastrina</name>
    <dbReference type="NCBI Taxonomy" id="61397"/>
    <lineage>
        <taxon>Eukaryota</taxon>
        <taxon>Fungi</taxon>
        <taxon>Fungi incertae sedis</taxon>
        <taxon>Zoopagomycota</taxon>
        <taxon>Kickxellomycotina</taxon>
        <taxon>Kickxellomycetes</taxon>
        <taxon>Kickxellales</taxon>
        <taxon>Kickxellaceae</taxon>
        <taxon>Kickxella</taxon>
    </lineage>
</organism>
<sequence length="103" mass="11412">MRFATLLTLIACTVAVTSSSTTITRRDQKSAKAVLDTLENSVDDNALVAKVNNLFEILKEYVDRAVLKQASEEVANQIKANHQTLAPTKLTAQWVRSVMEHLI</sequence>
<evidence type="ECO:0000313" key="2">
    <source>
        <dbReference type="Proteomes" id="UP001150581"/>
    </source>
</evidence>
<dbReference type="EMBL" id="JANBPG010002442">
    <property type="protein sequence ID" value="KAJ1885760.1"/>
    <property type="molecule type" value="Genomic_DNA"/>
</dbReference>
<dbReference type="Proteomes" id="UP001150581">
    <property type="component" value="Unassembled WGS sequence"/>
</dbReference>
<evidence type="ECO:0000313" key="1">
    <source>
        <dbReference type="EMBL" id="KAJ1885760.1"/>
    </source>
</evidence>
<comment type="caution">
    <text evidence="1">The sequence shown here is derived from an EMBL/GenBank/DDBJ whole genome shotgun (WGS) entry which is preliminary data.</text>
</comment>
<protein>
    <submittedName>
        <fullName evidence="1">Uncharacterized protein</fullName>
    </submittedName>
</protein>